<feature type="domain" description="Suv3 N-terminal" evidence="1">
    <location>
        <begin position="14"/>
        <end position="68"/>
    </location>
</feature>
<organism evidence="3 4">
    <name type="scientific">Aphidius gifuensis</name>
    <name type="common">Parasitoid wasp</name>
    <dbReference type="NCBI Taxonomy" id="684658"/>
    <lineage>
        <taxon>Eukaryota</taxon>
        <taxon>Metazoa</taxon>
        <taxon>Ecdysozoa</taxon>
        <taxon>Arthropoda</taxon>
        <taxon>Hexapoda</taxon>
        <taxon>Insecta</taxon>
        <taxon>Pterygota</taxon>
        <taxon>Neoptera</taxon>
        <taxon>Endopterygota</taxon>
        <taxon>Hymenoptera</taxon>
        <taxon>Apocrita</taxon>
        <taxon>Ichneumonoidea</taxon>
        <taxon>Braconidae</taxon>
        <taxon>Aphidiinae</taxon>
        <taxon>Aphidius</taxon>
    </lineage>
</organism>
<gene>
    <name evidence="3" type="ORF">HCN44_000413</name>
</gene>
<sequence>MSIWLLGEGLGWVTNSFRRYCIDNNTLLVDLHIALSDILNDDNVFGLFPYFMKHAKAIFLRVECMDDLKEISDSCKPANCYPLGKKKLREIIFYDDPTNRGETYSLQRFGKAESSLFCDLLKLLATEVFDTTNN</sequence>
<dbReference type="Gene3D" id="1.10.1740.140">
    <property type="match status" value="1"/>
</dbReference>
<dbReference type="OrthoDB" id="6692397at2759"/>
<comment type="caution">
    <text evidence="3">The sequence shown here is derived from an EMBL/GenBank/DDBJ whole genome shotgun (WGS) entry which is preliminary data.</text>
</comment>
<feature type="domain" description="ATP-dependent RNA helicase SUV3 DEXQ-box helicase" evidence="2">
    <location>
        <begin position="77"/>
        <end position="133"/>
    </location>
</feature>
<protein>
    <submittedName>
        <fullName evidence="3">Uncharacterized protein</fullName>
    </submittedName>
</protein>
<dbReference type="InterPro" id="IPR041453">
    <property type="entry name" value="Suv3_N"/>
</dbReference>
<evidence type="ECO:0000313" key="4">
    <source>
        <dbReference type="Proteomes" id="UP000639338"/>
    </source>
</evidence>
<evidence type="ECO:0000259" key="2">
    <source>
        <dbReference type="Pfam" id="PF22527"/>
    </source>
</evidence>
<dbReference type="EMBL" id="JACMRX010000004">
    <property type="protein sequence ID" value="KAF7990608.1"/>
    <property type="molecule type" value="Genomic_DNA"/>
</dbReference>
<dbReference type="Pfam" id="PF18114">
    <property type="entry name" value="Suv3_N"/>
    <property type="match status" value="1"/>
</dbReference>
<reference evidence="3 4" key="1">
    <citation type="submission" date="2020-08" db="EMBL/GenBank/DDBJ databases">
        <title>Aphidius gifuensis genome sequencing and assembly.</title>
        <authorList>
            <person name="Du Z."/>
        </authorList>
    </citation>
    <scope>NUCLEOTIDE SEQUENCE [LARGE SCALE GENOMIC DNA]</scope>
    <source>
        <strain evidence="3">YNYX2018</strain>
        <tissue evidence="3">Adults</tissue>
    </source>
</reference>
<dbReference type="AlphaFoldDB" id="A0A834XQ91"/>
<dbReference type="Proteomes" id="UP000639338">
    <property type="component" value="Unassembled WGS sequence"/>
</dbReference>
<keyword evidence="4" id="KW-1185">Reference proteome</keyword>
<name>A0A834XQ91_APHGI</name>
<dbReference type="InterPro" id="IPR055206">
    <property type="entry name" value="DEXQc_SUV3"/>
</dbReference>
<proteinExistence type="predicted"/>
<dbReference type="Pfam" id="PF22527">
    <property type="entry name" value="DEXQc_Suv3"/>
    <property type="match status" value="1"/>
</dbReference>
<evidence type="ECO:0000313" key="3">
    <source>
        <dbReference type="EMBL" id="KAF7990608.1"/>
    </source>
</evidence>
<evidence type="ECO:0000259" key="1">
    <source>
        <dbReference type="Pfam" id="PF18114"/>
    </source>
</evidence>
<accession>A0A834XQ91</accession>